<dbReference type="InterPro" id="IPR025886">
    <property type="entry name" value="PP2-like"/>
</dbReference>
<gene>
    <name evidence="1" type="ORF">LWI28_023104</name>
</gene>
<proteinExistence type="predicted"/>
<protein>
    <submittedName>
        <fullName evidence="1">Uncharacterized protein</fullName>
    </submittedName>
</protein>
<dbReference type="AlphaFoldDB" id="A0AAD5J6F2"/>
<comment type="caution">
    <text evidence="1">The sequence shown here is derived from an EMBL/GenBank/DDBJ whole genome shotgun (WGS) entry which is preliminary data.</text>
</comment>
<accession>A0AAD5J6F2</accession>
<evidence type="ECO:0000313" key="2">
    <source>
        <dbReference type="Proteomes" id="UP001064489"/>
    </source>
</evidence>
<reference evidence="1" key="2">
    <citation type="submission" date="2023-02" db="EMBL/GenBank/DDBJ databases">
        <authorList>
            <person name="Swenson N.G."/>
            <person name="Wegrzyn J.L."/>
            <person name="Mcevoy S.L."/>
        </authorList>
    </citation>
    <scope>NUCLEOTIDE SEQUENCE</scope>
    <source>
        <strain evidence="1">91603</strain>
        <tissue evidence="1">Leaf</tissue>
    </source>
</reference>
<organism evidence="1 2">
    <name type="scientific">Acer negundo</name>
    <name type="common">Box elder</name>
    <dbReference type="NCBI Taxonomy" id="4023"/>
    <lineage>
        <taxon>Eukaryota</taxon>
        <taxon>Viridiplantae</taxon>
        <taxon>Streptophyta</taxon>
        <taxon>Embryophyta</taxon>
        <taxon>Tracheophyta</taxon>
        <taxon>Spermatophyta</taxon>
        <taxon>Magnoliopsida</taxon>
        <taxon>eudicotyledons</taxon>
        <taxon>Gunneridae</taxon>
        <taxon>Pentapetalae</taxon>
        <taxon>rosids</taxon>
        <taxon>malvids</taxon>
        <taxon>Sapindales</taxon>
        <taxon>Sapindaceae</taxon>
        <taxon>Hippocastanoideae</taxon>
        <taxon>Acereae</taxon>
        <taxon>Acer</taxon>
    </lineage>
</organism>
<name>A0AAD5J6F2_ACENE</name>
<dbReference type="EMBL" id="JAJSOW010000100">
    <property type="protein sequence ID" value="KAI9186985.1"/>
    <property type="molecule type" value="Genomic_DNA"/>
</dbReference>
<reference evidence="1" key="1">
    <citation type="journal article" date="2022" name="Plant J.">
        <title>Strategies of tolerance reflected in two North American maple genomes.</title>
        <authorList>
            <person name="McEvoy S.L."/>
            <person name="Sezen U.U."/>
            <person name="Trouern-Trend A."/>
            <person name="McMahon S.M."/>
            <person name="Schaberg P.G."/>
            <person name="Yang J."/>
            <person name="Wegrzyn J.L."/>
            <person name="Swenson N.G."/>
        </authorList>
    </citation>
    <scope>NUCLEOTIDE SEQUENCE</scope>
    <source>
        <strain evidence="1">91603</strain>
    </source>
</reference>
<dbReference type="Proteomes" id="UP001064489">
    <property type="component" value="Chromosome 3"/>
</dbReference>
<sequence>MTTYIAYFVFKPTNNFSRFDNNLIEVIVGLAGGNVENRTAYFDQQQEKIAPEDHPGLFPKERRDGWLESELDEFFYGSDEDGELSMTILEIIRCNEKLLEM</sequence>
<evidence type="ECO:0000313" key="1">
    <source>
        <dbReference type="EMBL" id="KAI9186985.1"/>
    </source>
</evidence>
<keyword evidence="2" id="KW-1185">Reference proteome</keyword>
<dbReference type="Pfam" id="PF14299">
    <property type="entry name" value="PP2"/>
    <property type="match status" value="1"/>
</dbReference>